<feature type="region of interest" description="Disordered" evidence="10">
    <location>
        <begin position="68"/>
        <end position="210"/>
    </location>
</feature>
<keyword evidence="4 9" id="KW-0489">Methyltransferase</keyword>
<dbReference type="GO" id="GO:0016433">
    <property type="term" value="F:rRNA (adenine) methyltransferase activity"/>
    <property type="evidence" value="ECO:0007669"/>
    <property type="project" value="TreeGrafter"/>
</dbReference>
<comment type="subcellular location">
    <subcellularLocation>
        <location evidence="1 9">Nucleus</location>
        <location evidence="1 9">Nucleolus</location>
    </subcellularLocation>
</comment>
<comment type="similarity">
    <text evidence="2 9">Belongs to the methyltransferase superfamily. RRP8 family.</text>
</comment>
<evidence type="ECO:0000313" key="12">
    <source>
        <dbReference type="Proteomes" id="UP000042958"/>
    </source>
</evidence>
<protein>
    <recommendedName>
        <fullName evidence="8 9">Ribosomal RNA-processing protein 8</fullName>
        <ecNumber evidence="9">2.1.1.-</ecNumber>
    </recommendedName>
</protein>
<evidence type="ECO:0000256" key="3">
    <source>
        <dbReference type="ARBA" id="ARBA00022552"/>
    </source>
</evidence>
<evidence type="ECO:0000256" key="2">
    <source>
        <dbReference type="ARBA" id="ARBA00006301"/>
    </source>
</evidence>
<evidence type="ECO:0000256" key="1">
    <source>
        <dbReference type="ARBA" id="ARBA00004604"/>
    </source>
</evidence>
<evidence type="ECO:0000256" key="5">
    <source>
        <dbReference type="ARBA" id="ARBA00022679"/>
    </source>
</evidence>
<name>A0A0F7TDK2_PENBI</name>
<dbReference type="Gene3D" id="3.40.50.150">
    <property type="entry name" value="Vaccinia Virus protein VP39"/>
    <property type="match status" value="1"/>
</dbReference>
<evidence type="ECO:0000256" key="4">
    <source>
        <dbReference type="ARBA" id="ARBA00022603"/>
    </source>
</evidence>
<organism evidence="11 12">
    <name type="scientific">Penicillium brasilianum</name>
    <dbReference type="NCBI Taxonomy" id="104259"/>
    <lineage>
        <taxon>Eukaryota</taxon>
        <taxon>Fungi</taxon>
        <taxon>Dikarya</taxon>
        <taxon>Ascomycota</taxon>
        <taxon>Pezizomycotina</taxon>
        <taxon>Eurotiomycetes</taxon>
        <taxon>Eurotiomycetidae</taxon>
        <taxon>Eurotiales</taxon>
        <taxon>Aspergillaceae</taxon>
        <taxon>Penicillium</taxon>
    </lineage>
</organism>
<evidence type="ECO:0000256" key="8">
    <source>
        <dbReference type="ARBA" id="ARBA00076672"/>
    </source>
</evidence>
<evidence type="ECO:0000256" key="7">
    <source>
        <dbReference type="ARBA" id="ARBA00023242"/>
    </source>
</evidence>
<dbReference type="EMBL" id="CDHK01000001">
    <property type="protein sequence ID" value="CEJ53867.1"/>
    <property type="molecule type" value="Genomic_DNA"/>
</dbReference>
<dbReference type="PANTHER" id="PTHR12787">
    <property type="entry name" value="RIBOSOMAL RNA-PROCESSING PROTEIN 8"/>
    <property type="match status" value="1"/>
</dbReference>
<gene>
    <name evidence="11" type="ORF">PMG11_00206</name>
</gene>
<comment type="function">
    <text evidence="9">S-adenosyl-L-methionine-dependent methyltransferase that specifically methylates the N(1) position of adenine in helix 25.1 in 25S rRNA. Required both for ribosomal 40S and 60S subunits biogenesis. Required for efficient pre-rRNA cleavage at site A2.</text>
</comment>
<dbReference type="InterPro" id="IPR029063">
    <property type="entry name" value="SAM-dependent_MTases_sf"/>
</dbReference>
<dbReference type="Pfam" id="PF05148">
    <property type="entry name" value="Methyltransf_8"/>
    <property type="match status" value="1"/>
</dbReference>
<feature type="compositionally biased region" description="Basic and acidic residues" evidence="10">
    <location>
        <begin position="180"/>
        <end position="191"/>
    </location>
</feature>
<dbReference type="Gene3D" id="1.10.10.2150">
    <property type="entry name" value="Ribosomal RNA-processing protein 8, N-terminal domain"/>
    <property type="match status" value="1"/>
</dbReference>
<dbReference type="FunFam" id="1.10.10.2150:FF:000001">
    <property type="entry name" value="Ribosomal RNA-processing protein 8"/>
    <property type="match status" value="1"/>
</dbReference>
<keyword evidence="3 9" id="KW-0698">rRNA processing</keyword>
<dbReference type="Proteomes" id="UP000042958">
    <property type="component" value="Unassembled WGS sequence"/>
</dbReference>
<dbReference type="GO" id="GO:0005730">
    <property type="term" value="C:nucleolus"/>
    <property type="evidence" value="ECO:0007669"/>
    <property type="project" value="UniProtKB-SubCell"/>
</dbReference>
<feature type="compositionally biased region" description="Low complexity" evidence="10">
    <location>
        <begin position="135"/>
        <end position="147"/>
    </location>
</feature>
<feature type="compositionally biased region" description="Basic and acidic residues" evidence="10">
    <location>
        <begin position="527"/>
        <end position="540"/>
    </location>
</feature>
<dbReference type="EC" id="2.1.1.-" evidence="9"/>
<feature type="compositionally biased region" description="Polar residues" evidence="10">
    <location>
        <begin position="68"/>
        <end position="93"/>
    </location>
</feature>
<dbReference type="PANTHER" id="PTHR12787:SF0">
    <property type="entry name" value="RIBOSOMAL RNA-PROCESSING PROTEIN 8"/>
    <property type="match status" value="1"/>
</dbReference>
<evidence type="ECO:0000313" key="11">
    <source>
        <dbReference type="EMBL" id="CEJ53867.1"/>
    </source>
</evidence>
<keyword evidence="5 9" id="KW-0808">Transferase</keyword>
<feature type="compositionally biased region" description="Basic residues" evidence="10">
    <location>
        <begin position="170"/>
        <end position="179"/>
    </location>
</feature>
<dbReference type="InterPro" id="IPR042036">
    <property type="entry name" value="RRP8_N"/>
</dbReference>
<dbReference type="STRING" id="104259.A0A0F7TDK2"/>
<evidence type="ECO:0000256" key="10">
    <source>
        <dbReference type="SAM" id="MobiDB-lite"/>
    </source>
</evidence>
<feature type="region of interest" description="Disordered" evidence="10">
    <location>
        <begin position="508"/>
        <end position="540"/>
    </location>
</feature>
<sequence length="553" mass="61250">MRRLGEILRITFFLDEALDCRCTTPRFRRFLPAKQPVIHRQIKKKKLLKLHRPTIMFAVPGWSLESTALKQQSQPAQAQNESQATNDGATPNGKNKDKKRKRDNVTSGNVNEMYRKHIEGESEKPWKKKKQEKQASAAAAAAAAAASPKTDNDEVKTVAADPVQEEGQAKKKKQRKNKKNKDNDTQEDKADGAASAQSTGSPASALAVPPTTNATLTPLQQAMRQKLISSRFRHLNETLYTTDSSKAVELFNANPELFDEYHAGFSRQVKESWPSNPVDGYIQAVRRRAAVPVPKRGKPLPNKALPLPRRPNGVCSIADLGCGDAALARNLKPSAKKLNLKLNSYDLQSPDPLITKADISKLPVEDGSMDVAIFCLSLMGTNWVSFVEEAWRVLRGDGKGECWVSEVKSRFGKVNRKKSMIGAQKPLSKTQQKKQKKSKNGDDSDIDEADIFAEDARPPVDDDETDISAFVEVFRTRGFVLRPESVDKSNKMFVKMEFVKQSGAPIKGKHATGLSAPAPGGKKRFVDRKPAAESGMTHEQEAQVLKPCVYKIR</sequence>
<keyword evidence="7 9" id="KW-0539">Nucleus</keyword>
<keyword evidence="6 9" id="KW-0949">S-adenosyl-L-methionine</keyword>
<dbReference type="InterPro" id="IPR007823">
    <property type="entry name" value="RRP8"/>
</dbReference>
<evidence type="ECO:0000256" key="6">
    <source>
        <dbReference type="ARBA" id="ARBA00022691"/>
    </source>
</evidence>
<dbReference type="CDD" id="cd02440">
    <property type="entry name" value="AdoMet_MTases"/>
    <property type="match status" value="1"/>
</dbReference>
<feature type="compositionally biased region" description="Basic and acidic residues" evidence="10">
    <location>
        <begin position="113"/>
        <end position="125"/>
    </location>
</feature>
<proteinExistence type="inferred from homology"/>
<evidence type="ECO:0000256" key="9">
    <source>
        <dbReference type="RuleBase" id="RU365074"/>
    </source>
</evidence>
<dbReference type="GO" id="GO:0042273">
    <property type="term" value="P:ribosomal large subunit biogenesis"/>
    <property type="evidence" value="ECO:0007669"/>
    <property type="project" value="TreeGrafter"/>
</dbReference>
<feature type="region of interest" description="Disordered" evidence="10">
    <location>
        <begin position="421"/>
        <end position="448"/>
    </location>
</feature>
<dbReference type="SUPFAM" id="SSF53335">
    <property type="entry name" value="S-adenosyl-L-methionine-dependent methyltransferases"/>
    <property type="match status" value="1"/>
</dbReference>
<dbReference type="OrthoDB" id="10258825at2759"/>
<accession>A0A0F7TDK2</accession>
<dbReference type="AlphaFoldDB" id="A0A0F7TDK2"/>
<keyword evidence="12" id="KW-1185">Reference proteome</keyword>
<reference evidence="12" key="1">
    <citation type="journal article" date="2015" name="Genome Announc.">
        <title>Draft genome sequence of the fungus Penicillium brasilianum MG11.</title>
        <authorList>
            <person name="Horn F."/>
            <person name="Linde J."/>
            <person name="Mattern D.J."/>
            <person name="Walther G."/>
            <person name="Guthke R."/>
            <person name="Brakhage A.A."/>
            <person name="Valiante V."/>
        </authorList>
    </citation>
    <scope>NUCLEOTIDE SEQUENCE [LARGE SCALE GENOMIC DNA]</scope>
    <source>
        <strain evidence="12">MG11</strain>
    </source>
</reference>